<dbReference type="SUPFAM" id="SSF56645">
    <property type="entry name" value="Acyl-CoA dehydrogenase NM domain-like"/>
    <property type="match status" value="1"/>
</dbReference>
<dbReference type="AlphaFoldDB" id="A0A974P5M8"/>
<sequence length="88" mass="9656">MINGEKWYSTNARYAKVLVVYAITDPDAKDPIGAPPSSLCPPTPRRADHPQCGGRRRRRLAAVTKATWNIRTCGCLMTPCWASAGRPS</sequence>
<evidence type="ECO:0000313" key="2">
    <source>
        <dbReference type="EMBL" id="QQZ50830.1"/>
    </source>
</evidence>
<dbReference type="InterPro" id="IPR009100">
    <property type="entry name" value="AcylCoA_DH/oxidase_NM_dom_sf"/>
</dbReference>
<accession>A0A974P5M8</accession>
<dbReference type="EMBL" id="CP068570">
    <property type="protein sequence ID" value="QQZ50830.1"/>
    <property type="molecule type" value="Genomic_DNA"/>
</dbReference>
<proteinExistence type="predicted"/>
<dbReference type="Gene3D" id="2.40.110.10">
    <property type="entry name" value="Butyryl-CoA Dehydrogenase, subunit A, domain 2"/>
    <property type="match status" value="1"/>
</dbReference>
<dbReference type="InterPro" id="IPR046373">
    <property type="entry name" value="Acyl-CoA_Oxase/DH_mid-dom_sf"/>
</dbReference>
<evidence type="ECO:0000256" key="1">
    <source>
        <dbReference type="SAM" id="MobiDB-lite"/>
    </source>
</evidence>
<gene>
    <name evidence="2" type="ORF">JKL49_05860</name>
</gene>
<name>A0A974P5M8_9CAUL</name>
<dbReference type="GO" id="GO:0016627">
    <property type="term" value="F:oxidoreductase activity, acting on the CH-CH group of donors"/>
    <property type="evidence" value="ECO:0007669"/>
    <property type="project" value="InterPro"/>
</dbReference>
<feature type="region of interest" description="Disordered" evidence="1">
    <location>
        <begin position="32"/>
        <end position="56"/>
    </location>
</feature>
<protein>
    <submittedName>
        <fullName evidence="2">Acyl-CoA/acyl-ACP dehydrogenase</fullName>
    </submittedName>
</protein>
<organism evidence="2">
    <name type="scientific">Phenylobacterium glaciei</name>
    <dbReference type="NCBI Taxonomy" id="2803784"/>
    <lineage>
        <taxon>Bacteria</taxon>
        <taxon>Pseudomonadati</taxon>
        <taxon>Pseudomonadota</taxon>
        <taxon>Alphaproteobacteria</taxon>
        <taxon>Caulobacterales</taxon>
        <taxon>Caulobacteraceae</taxon>
        <taxon>Phenylobacterium</taxon>
    </lineage>
</organism>
<reference evidence="2" key="1">
    <citation type="submission" date="2021-01" db="EMBL/GenBank/DDBJ databases">
        <title>Genome sequence of Phenylobacterium sp. 20VBR1 isolated from a valley glaceir, Ny-Alesund, Svalbard.</title>
        <authorList>
            <person name="Thomas F.A."/>
            <person name="Krishnan K.P."/>
            <person name="Sinha R.K."/>
        </authorList>
    </citation>
    <scope>NUCLEOTIDE SEQUENCE</scope>
    <source>
        <strain evidence="2">20VBR1</strain>
    </source>
</reference>